<protein>
    <submittedName>
        <fullName evidence="2">Uncharacterized protein</fullName>
    </submittedName>
</protein>
<feature type="region of interest" description="Disordered" evidence="1">
    <location>
        <begin position="1"/>
        <end position="41"/>
    </location>
</feature>
<comment type="caution">
    <text evidence="2">The sequence shown here is derived from an EMBL/GenBank/DDBJ whole genome shotgun (WGS) entry which is preliminary data.</text>
</comment>
<gene>
    <name evidence="2" type="ORF">BHYA_0098g00020</name>
</gene>
<accession>A0A4Z1GPM9</accession>
<feature type="compositionally biased region" description="Basic residues" evidence="1">
    <location>
        <begin position="1"/>
        <end position="16"/>
    </location>
</feature>
<evidence type="ECO:0000256" key="1">
    <source>
        <dbReference type="SAM" id="MobiDB-lite"/>
    </source>
</evidence>
<dbReference type="AlphaFoldDB" id="A0A4Z1GPM9"/>
<organism evidence="2 3">
    <name type="scientific">Botrytis hyacinthi</name>
    <dbReference type="NCBI Taxonomy" id="278943"/>
    <lineage>
        <taxon>Eukaryota</taxon>
        <taxon>Fungi</taxon>
        <taxon>Dikarya</taxon>
        <taxon>Ascomycota</taxon>
        <taxon>Pezizomycotina</taxon>
        <taxon>Leotiomycetes</taxon>
        <taxon>Helotiales</taxon>
        <taxon>Sclerotiniaceae</taxon>
        <taxon>Botrytis</taxon>
    </lineage>
</organism>
<proteinExistence type="predicted"/>
<dbReference type="EMBL" id="PQXK01000098">
    <property type="protein sequence ID" value="TGO37379.1"/>
    <property type="molecule type" value="Genomic_DNA"/>
</dbReference>
<reference evidence="2 3" key="1">
    <citation type="submission" date="2017-12" db="EMBL/GenBank/DDBJ databases">
        <title>Comparative genomics of Botrytis spp.</title>
        <authorList>
            <person name="Valero-Jimenez C.A."/>
            <person name="Tapia P."/>
            <person name="Veloso J."/>
            <person name="Silva-Moreno E."/>
            <person name="Staats M."/>
            <person name="Valdes J.H."/>
            <person name="Van Kan J.A.L."/>
        </authorList>
    </citation>
    <scope>NUCLEOTIDE SEQUENCE [LARGE SCALE GENOMIC DNA]</scope>
    <source>
        <strain evidence="2 3">Bh0001</strain>
    </source>
</reference>
<evidence type="ECO:0000313" key="3">
    <source>
        <dbReference type="Proteomes" id="UP000297814"/>
    </source>
</evidence>
<name>A0A4Z1GPM9_9HELO</name>
<keyword evidence="3" id="KW-1185">Reference proteome</keyword>
<dbReference type="Proteomes" id="UP000297814">
    <property type="component" value="Unassembled WGS sequence"/>
</dbReference>
<feature type="compositionally biased region" description="Basic residues" evidence="1">
    <location>
        <begin position="24"/>
        <end position="41"/>
    </location>
</feature>
<evidence type="ECO:0000313" key="2">
    <source>
        <dbReference type="EMBL" id="TGO37379.1"/>
    </source>
</evidence>
<sequence>MVGERRKKKEERKKKRMMMEMKTTMKKNKQKKKKNKWKKKWKKNMDKTAALLFDPSTYEYTRPSVDIAGEYAHIDQGQNCTLSVQSNNNKQYVPKER</sequence>